<evidence type="ECO:0000313" key="9">
    <source>
        <dbReference type="EMBL" id="ACO31789.1"/>
    </source>
</evidence>
<feature type="domain" description="Peptidase S9A N-terminal" evidence="8">
    <location>
        <begin position="34"/>
        <end position="416"/>
    </location>
</feature>
<dbReference type="InterPro" id="IPR051167">
    <property type="entry name" value="Prolyl_oligopep/macrocyclase"/>
</dbReference>
<dbReference type="STRING" id="240015.ACP_3518"/>
<dbReference type="Proteomes" id="UP000002207">
    <property type="component" value="Chromosome"/>
</dbReference>
<dbReference type="KEGG" id="aca:ACP_3518"/>
<evidence type="ECO:0000259" key="7">
    <source>
        <dbReference type="Pfam" id="PF00326"/>
    </source>
</evidence>
<dbReference type="Gene3D" id="2.130.10.120">
    <property type="entry name" value="Prolyl oligopeptidase, N-terminal domain"/>
    <property type="match status" value="1"/>
</dbReference>
<dbReference type="GO" id="GO:0004252">
    <property type="term" value="F:serine-type endopeptidase activity"/>
    <property type="evidence" value="ECO:0007669"/>
    <property type="project" value="UniProtKB-EC"/>
</dbReference>
<evidence type="ECO:0000256" key="4">
    <source>
        <dbReference type="ARBA" id="ARBA00022670"/>
    </source>
</evidence>
<reference evidence="9 10" key="1">
    <citation type="journal article" date="2009" name="Appl. Environ. Microbiol.">
        <title>Three genomes from the phylum Acidobacteria provide insight into the lifestyles of these microorganisms in soils.</title>
        <authorList>
            <person name="Ward N.L."/>
            <person name="Challacombe J.F."/>
            <person name="Janssen P.H."/>
            <person name="Henrissat B."/>
            <person name="Coutinho P.M."/>
            <person name="Wu M."/>
            <person name="Xie G."/>
            <person name="Haft D.H."/>
            <person name="Sait M."/>
            <person name="Badger J."/>
            <person name="Barabote R.D."/>
            <person name="Bradley B."/>
            <person name="Brettin T.S."/>
            <person name="Brinkac L.M."/>
            <person name="Bruce D."/>
            <person name="Creasy T."/>
            <person name="Daugherty S.C."/>
            <person name="Davidsen T.M."/>
            <person name="DeBoy R.T."/>
            <person name="Detter J.C."/>
            <person name="Dodson R.J."/>
            <person name="Durkin A.S."/>
            <person name="Ganapathy A."/>
            <person name="Gwinn-Giglio M."/>
            <person name="Han C.S."/>
            <person name="Khouri H."/>
            <person name="Kiss H."/>
            <person name="Kothari S.P."/>
            <person name="Madupu R."/>
            <person name="Nelson K.E."/>
            <person name="Nelson W.C."/>
            <person name="Paulsen I."/>
            <person name="Penn K."/>
            <person name="Ren Q."/>
            <person name="Rosovitz M.J."/>
            <person name="Selengut J.D."/>
            <person name="Shrivastava S."/>
            <person name="Sullivan S.A."/>
            <person name="Tapia R."/>
            <person name="Thompson L.S."/>
            <person name="Watkins K.L."/>
            <person name="Yang Q."/>
            <person name="Yu C."/>
            <person name="Zafar N."/>
            <person name="Zhou L."/>
            <person name="Kuske C.R."/>
        </authorList>
    </citation>
    <scope>NUCLEOTIDE SEQUENCE [LARGE SCALE GENOMIC DNA]</scope>
    <source>
        <strain evidence="10">ATCC 51196 / DSM 11244 / BCRC 80197 / JCM 7670 / NBRC 15755 / NCIMB 13165 / 161</strain>
    </source>
</reference>
<dbReference type="PROSITE" id="PS00708">
    <property type="entry name" value="PRO_ENDOPEP_SER"/>
    <property type="match status" value="1"/>
</dbReference>
<evidence type="ECO:0000259" key="8">
    <source>
        <dbReference type="Pfam" id="PF02897"/>
    </source>
</evidence>
<dbReference type="HOGENOM" id="CLU_011290_1_1_0"/>
<dbReference type="SUPFAM" id="SSF53474">
    <property type="entry name" value="alpha/beta-Hydrolases"/>
    <property type="match status" value="1"/>
</dbReference>
<dbReference type="MEROPS" id="S09.076"/>
<name>C1F7F5_ACIC5</name>
<dbReference type="InterPro" id="IPR002471">
    <property type="entry name" value="Pept_S9_AS"/>
</dbReference>
<dbReference type="GO" id="GO:0070012">
    <property type="term" value="F:oligopeptidase activity"/>
    <property type="evidence" value="ECO:0007669"/>
    <property type="project" value="TreeGrafter"/>
</dbReference>
<evidence type="ECO:0000256" key="6">
    <source>
        <dbReference type="ARBA" id="ARBA00022825"/>
    </source>
</evidence>
<evidence type="ECO:0000256" key="5">
    <source>
        <dbReference type="ARBA" id="ARBA00022801"/>
    </source>
</evidence>
<dbReference type="EC" id="3.4.21.26" evidence="3"/>
<keyword evidence="6" id="KW-0720">Serine protease</keyword>
<protein>
    <recommendedName>
        <fullName evidence="3">prolyl oligopeptidase</fullName>
        <ecNumber evidence="3">3.4.21.26</ecNumber>
    </recommendedName>
</protein>
<evidence type="ECO:0000313" key="10">
    <source>
        <dbReference type="Proteomes" id="UP000002207"/>
    </source>
</evidence>
<dbReference type="Pfam" id="PF02897">
    <property type="entry name" value="Peptidase_S9_N"/>
    <property type="match status" value="1"/>
</dbReference>
<dbReference type="EMBL" id="CP001472">
    <property type="protein sequence ID" value="ACO31789.1"/>
    <property type="molecule type" value="Genomic_DNA"/>
</dbReference>
<dbReference type="InterPro" id="IPR002470">
    <property type="entry name" value="Peptidase_S9A"/>
</dbReference>
<dbReference type="eggNOG" id="COG1505">
    <property type="taxonomic scope" value="Bacteria"/>
</dbReference>
<dbReference type="InterPro" id="IPR001375">
    <property type="entry name" value="Peptidase_S9_cat"/>
</dbReference>
<dbReference type="AlphaFoldDB" id="C1F7F5"/>
<dbReference type="PANTHER" id="PTHR42881">
    <property type="entry name" value="PROLYL ENDOPEPTIDASE"/>
    <property type="match status" value="1"/>
</dbReference>
<dbReference type="Gene3D" id="3.40.50.1820">
    <property type="entry name" value="alpha/beta hydrolase"/>
    <property type="match status" value="1"/>
</dbReference>
<keyword evidence="5 9" id="KW-0378">Hydrolase</keyword>
<dbReference type="GO" id="GO:0006508">
    <property type="term" value="P:proteolysis"/>
    <property type="evidence" value="ECO:0007669"/>
    <property type="project" value="UniProtKB-KW"/>
</dbReference>
<dbReference type="InterPro" id="IPR023302">
    <property type="entry name" value="Pept_S9A_N"/>
</dbReference>
<feature type="domain" description="Peptidase S9 prolyl oligopeptidase catalytic" evidence="7">
    <location>
        <begin position="485"/>
        <end position="696"/>
    </location>
</feature>
<dbReference type="PANTHER" id="PTHR42881:SF2">
    <property type="entry name" value="PROLYL ENDOPEPTIDASE"/>
    <property type="match status" value="1"/>
</dbReference>
<dbReference type="PRINTS" id="PR00862">
    <property type="entry name" value="PROLIGOPTASE"/>
</dbReference>
<organism evidence="9 10">
    <name type="scientific">Acidobacterium capsulatum (strain ATCC 51196 / DSM 11244 / BCRC 80197 / JCM 7670 / NBRC 15755 / NCIMB 13165 / 161)</name>
    <dbReference type="NCBI Taxonomy" id="240015"/>
    <lineage>
        <taxon>Bacteria</taxon>
        <taxon>Pseudomonadati</taxon>
        <taxon>Acidobacteriota</taxon>
        <taxon>Terriglobia</taxon>
        <taxon>Terriglobales</taxon>
        <taxon>Acidobacteriaceae</taxon>
        <taxon>Acidobacterium</taxon>
    </lineage>
</organism>
<dbReference type="SUPFAM" id="SSF50993">
    <property type="entry name" value="Peptidase/esterase 'gauge' domain"/>
    <property type="match status" value="1"/>
</dbReference>
<comment type="similarity">
    <text evidence="2">Belongs to the peptidase S9A family.</text>
</comment>
<comment type="catalytic activity">
    <reaction evidence="1">
        <text>Hydrolysis of Pro-|-Xaa &gt;&gt; Ala-|-Xaa in oligopeptides.</text>
        <dbReference type="EC" id="3.4.21.26"/>
    </reaction>
</comment>
<dbReference type="InterPro" id="IPR029058">
    <property type="entry name" value="AB_hydrolase_fold"/>
</dbReference>
<evidence type="ECO:0000256" key="3">
    <source>
        <dbReference type="ARBA" id="ARBA00011897"/>
    </source>
</evidence>
<evidence type="ECO:0000256" key="2">
    <source>
        <dbReference type="ARBA" id="ARBA00005228"/>
    </source>
</evidence>
<proteinExistence type="inferred from homology"/>
<dbReference type="Pfam" id="PF00326">
    <property type="entry name" value="Peptidase_S9"/>
    <property type="match status" value="1"/>
</dbReference>
<keyword evidence="10" id="KW-1185">Reference proteome</keyword>
<dbReference type="InParanoid" id="C1F7F5"/>
<gene>
    <name evidence="9" type="ordered locus">ACP_3518</name>
</gene>
<evidence type="ECO:0000256" key="1">
    <source>
        <dbReference type="ARBA" id="ARBA00001070"/>
    </source>
</evidence>
<sequence length="703" mass="77136">MHGSHPRILITLFLAFLAHGAVVGHPPGVPSPPPTPVKSTTQVLHGVSITDPYGWLEDRHSPAAQRWIAAQQHYTAQMLSDRHGVAALRQQTQKLIDQEQPHQVLIRNGIVFIDRKPADSPLSAIYMRHGDAGPECLLVRSTAERSVELLNVSVNGKILAYGLRRGGRDQLSIRFLDTRTGHELTADTLPEARYLYWSMPITSSGSAVYYLKFTAKGPRMYRHVFGQPLTADALMFGPGKGISALGPSDILSASLSPDNQWLLVTVLHGASGSTDLYLRHLHSSQGFVPIVTGRNAIFNGVLTNRTLYIETDWHAGRGEVFTATMPRVSFSHWKLLIPQLTDTTIQSLSLTSHNLVLNVIHNAHSELRSYTLTGKPAGKIPLPGRGSVAGVNASPADPELSFSFTSFRIPTGFYRWTPSGVRPIDVPPSPPGLHHLQVRQVWYRSSGGVRVPMWIASRAGLRPDGDLPVLLHAYGGFNWAQLPEFTPEEALWIEQGGVFALANIRGGNEFGQAWHSCGDLAHKQNSFDDFVNAARWLIRNHYTRPARLAIQGMSNGGLLVMASITQHPELFGAAIGRYPLIDMLGFESFGIGKWWTSEYGSIHNAAQFRTIYAYSPYQHVVKGTRYPAVLLITGDGDTRVDPANSLKMTAKLQAATASGKPVLLLYDSASGHSGVAAPSVEIPQIVNELEFLDWQLHVPVKTR</sequence>
<keyword evidence="4" id="KW-0645">Protease</keyword>
<dbReference type="GO" id="GO:0005829">
    <property type="term" value="C:cytosol"/>
    <property type="evidence" value="ECO:0007669"/>
    <property type="project" value="TreeGrafter"/>
</dbReference>
<dbReference type="OrthoDB" id="9801421at2"/>
<accession>C1F7F5</accession>